<dbReference type="Pfam" id="PF13637">
    <property type="entry name" value="Ank_4"/>
    <property type="match status" value="1"/>
</dbReference>
<protein>
    <submittedName>
        <fullName evidence="1">Uncharacterized protein</fullName>
    </submittedName>
</protein>
<proteinExistence type="predicted"/>
<dbReference type="SMART" id="SM00248">
    <property type="entry name" value="ANK"/>
    <property type="match status" value="2"/>
</dbReference>
<dbReference type="InterPro" id="IPR002110">
    <property type="entry name" value="Ankyrin_rpt"/>
</dbReference>
<dbReference type="InterPro" id="IPR036770">
    <property type="entry name" value="Ankyrin_rpt-contain_sf"/>
</dbReference>
<dbReference type="EMBL" id="HBKR01026225">
    <property type="protein sequence ID" value="CAE2318878.1"/>
    <property type="molecule type" value="Transcribed_RNA"/>
</dbReference>
<dbReference type="PANTHER" id="PTHR24121">
    <property type="entry name" value="NO MECHANORECEPTOR POTENTIAL C, ISOFORM D-RELATED"/>
    <property type="match status" value="1"/>
</dbReference>
<dbReference type="Gene3D" id="1.25.40.20">
    <property type="entry name" value="Ankyrin repeat-containing domain"/>
    <property type="match status" value="1"/>
</dbReference>
<accession>A0A7S4L8V8</accession>
<reference evidence="1" key="1">
    <citation type="submission" date="2021-01" db="EMBL/GenBank/DDBJ databases">
        <authorList>
            <person name="Corre E."/>
            <person name="Pelletier E."/>
            <person name="Niang G."/>
            <person name="Scheremetjew M."/>
            <person name="Finn R."/>
            <person name="Kale V."/>
            <person name="Holt S."/>
            <person name="Cochrane G."/>
            <person name="Meng A."/>
            <person name="Brown T."/>
            <person name="Cohen L."/>
        </authorList>
    </citation>
    <scope>NUCLEOTIDE SEQUENCE</scope>
    <source>
        <strain evidence="1">SoJaBio B1-5/56/2</strain>
    </source>
</reference>
<gene>
    <name evidence="1" type="ORF">NAES01612_LOCUS17175</name>
</gene>
<sequence>MGRPGNFWKKTPAFCLQRRRVATLEFTEIISFGGDIELEKHMTDLDKNVIYDVDCIGNTPLSQACYYKRLDIVKHILELDPELIKTKNNDGENLMHRAASGGAVQVAQYLYKIDTSLADAKNNKGDTPLGSAVKDLNNGFDYVREVVEWFRLHTHVLE</sequence>
<evidence type="ECO:0000313" key="1">
    <source>
        <dbReference type="EMBL" id="CAE2318878.1"/>
    </source>
</evidence>
<name>A0A7S4L8V8_9EUKA</name>
<dbReference type="SUPFAM" id="SSF48403">
    <property type="entry name" value="Ankyrin repeat"/>
    <property type="match status" value="1"/>
</dbReference>
<dbReference type="AlphaFoldDB" id="A0A7S4L8V8"/>
<organism evidence="1">
    <name type="scientific">Paramoeba aestuarina</name>
    <dbReference type="NCBI Taxonomy" id="180227"/>
    <lineage>
        <taxon>Eukaryota</taxon>
        <taxon>Amoebozoa</taxon>
        <taxon>Discosea</taxon>
        <taxon>Flabellinia</taxon>
        <taxon>Dactylopodida</taxon>
        <taxon>Paramoebidae</taxon>
        <taxon>Paramoeba</taxon>
    </lineage>
</organism>
<dbReference type="PANTHER" id="PTHR24121:SF23">
    <property type="entry name" value="NO MECHANORECEPTOR POTENTIAL C, ISOFORM H"/>
    <property type="match status" value="1"/>
</dbReference>